<dbReference type="Pfam" id="PF00746">
    <property type="entry name" value="Gram_pos_anchor"/>
    <property type="match status" value="1"/>
</dbReference>
<evidence type="ECO:0000256" key="3">
    <source>
        <dbReference type="ARBA" id="ARBA00023088"/>
    </source>
</evidence>
<dbReference type="GO" id="GO:0003993">
    <property type="term" value="F:acid phosphatase activity"/>
    <property type="evidence" value="ECO:0007669"/>
    <property type="project" value="InterPro"/>
</dbReference>
<evidence type="ECO:0000256" key="1">
    <source>
        <dbReference type="ARBA" id="ARBA00022512"/>
    </source>
</evidence>
<dbReference type="NCBIfam" id="TIGR01167">
    <property type="entry name" value="LPXTG_anchor"/>
    <property type="match status" value="1"/>
</dbReference>
<dbReference type="Gene3D" id="2.60.40.380">
    <property type="entry name" value="Purple acid phosphatase-like, N-terminal"/>
    <property type="match status" value="1"/>
</dbReference>
<evidence type="ECO:0000313" key="8">
    <source>
        <dbReference type="Proteomes" id="UP000034607"/>
    </source>
</evidence>
<feature type="domain" description="Fibronectin type-III" evidence="6">
    <location>
        <begin position="43"/>
        <end position="146"/>
    </location>
</feature>
<feature type="transmembrane region" description="Helical" evidence="5">
    <location>
        <begin position="12"/>
        <end position="29"/>
    </location>
</feature>
<dbReference type="InterPro" id="IPR003961">
    <property type="entry name" value="FN3_dom"/>
</dbReference>
<evidence type="ECO:0000256" key="2">
    <source>
        <dbReference type="ARBA" id="ARBA00022525"/>
    </source>
</evidence>
<keyword evidence="2" id="KW-0964">Secreted</keyword>
<evidence type="ECO:0000313" key="7">
    <source>
        <dbReference type="EMBL" id="KKU56878.1"/>
    </source>
</evidence>
<dbReference type="SMART" id="SM00060">
    <property type="entry name" value="FN3"/>
    <property type="match status" value="1"/>
</dbReference>
<feature type="compositionally biased region" description="Low complexity" evidence="4">
    <location>
        <begin position="374"/>
        <end position="412"/>
    </location>
</feature>
<dbReference type="PROSITE" id="PS50853">
    <property type="entry name" value="FN3"/>
    <property type="match status" value="1"/>
</dbReference>
<comment type="caution">
    <text evidence="7">The sequence shown here is derived from an EMBL/GenBank/DDBJ whole genome shotgun (WGS) entry which is preliminary data.</text>
</comment>
<evidence type="ECO:0000256" key="5">
    <source>
        <dbReference type="SAM" id="Phobius"/>
    </source>
</evidence>
<dbReference type="EMBL" id="LCNM01000002">
    <property type="protein sequence ID" value="KKU56878.1"/>
    <property type="molecule type" value="Genomic_DNA"/>
</dbReference>
<dbReference type="CDD" id="cd00063">
    <property type="entry name" value="FN3"/>
    <property type="match status" value="1"/>
</dbReference>
<name>A0A0G1TRU2_9BACT</name>
<dbReference type="InterPro" id="IPR019931">
    <property type="entry name" value="LPXTG_anchor"/>
</dbReference>
<dbReference type="Pfam" id="PF16656">
    <property type="entry name" value="Pur_ac_phosph_N"/>
    <property type="match status" value="1"/>
</dbReference>
<proteinExistence type="predicted"/>
<organism evidence="7 8">
    <name type="scientific">Candidatus Amesbacteria bacterium GW2011_GWA2_47_11</name>
    <dbReference type="NCBI Taxonomy" id="1618357"/>
    <lineage>
        <taxon>Bacteria</taxon>
        <taxon>Candidatus Amesiibacteriota</taxon>
    </lineage>
</organism>
<keyword evidence="5" id="KW-1133">Transmembrane helix</keyword>
<protein>
    <recommendedName>
        <fullName evidence="6">Fibronectin type-III domain-containing protein</fullName>
    </recommendedName>
</protein>
<dbReference type="InterPro" id="IPR008963">
    <property type="entry name" value="Purple_acid_Pase-like_N"/>
</dbReference>
<keyword evidence="1" id="KW-0134">Cell wall</keyword>
<dbReference type="InterPro" id="IPR015914">
    <property type="entry name" value="PAPs_N"/>
</dbReference>
<keyword evidence="3" id="KW-0572">Peptidoglycan-anchor</keyword>
<accession>A0A0G1TRU2</accession>
<reference evidence="7 8" key="1">
    <citation type="journal article" date="2015" name="Nature">
        <title>rRNA introns, odd ribosomes, and small enigmatic genomes across a large radiation of phyla.</title>
        <authorList>
            <person name="Brown C.T."/>
            <person name="Hug L.A."/>
            <person name="Thomas B.C."/>
            <person name="Sharon I."/>
            <person name="Castelle C.J."/>
            <person name="Singh A."/>
            <person name="Wilkins M.J."/>
            <person name="Williams K.H."/>
            <person name="Banfield J.F."/>
        </authorList>
    </citation>
    <scope>NUCLEOTIDE SEQUENCE [LARGE SCALE GENOMIC DNA]</scope>
</reference>
<gene>
    <name evidence="7" type="ORF">UX78_C0002G0058</name>
</gene>
<keyword evidence="5" id="KW-0812">Transmembrane</keyword>
<dbReference type="SUPFAM" id="SSF49363">
    <property type="entry name" value="Purple acid phosphatase, N-terminal domain"/>
    <property type="match status" value="1"/>
</dbReference>
<sequence>MKRPEITIPTVLGLLMAVSGLVTGIWLVANQVRERGVASAEETPQEVKITNISDSSFTVSWVTERATSGYVKYGEEQEEPELIVSDERDQQKGSVENYFTHYVVIQGLKPETGYEFEIGSGRNLYNLGEELYRAETAPAITETPDADVAYGKITTKNGDPAEGAIVYYQIPGAVLLSAIVKQSGSFVIPVSTARVTDLTEYASYDREKTTVQLTIQGGPMGMTTAETSTDNDSPVGDMALGGTYAFTQQDIVSNPLPTATPEPEIIGPPTSLSVLAPKSGEKLNSTRPQIIGKAPAGTEITIEIHSEALVSGIAVADDTGNYAYSVPMDIPAGEHTLTVSAVIDGLVQTVTKTFMVFAAGESFLPAFSASPSATMAPSPSATGGASPTVTPRVSPSPTAKPTTTIIPTTSPTLMPPTPTPATNSGLPKTGEVNTTWLILIAATGMIIAGSWSYTKARWGR</sequence>
<dbReference type="Proteomes" id="UP000034607">
    <property type="component" value="Unassembled WGS sequence"/>
</dbReference>
<evidence type="ECO:0000256" key="4">
    <source>
        <dbReference type="SAM" id="MobiDB-lite"/>
    </source>
</evidence>
<dbReference type="Gene3D" id="2.60.40.10">
    <property type="entry name" value="Immunoglobulins"/>
    <property type="match status" value="1"/>
</dbReference>
<feature type="transmembrane region" description="Helical" evidence="5">
    <location>
        <begin position="436"/>
        <end position="454"/>
    </location>
</feature>
<dbReference type="AlphaFoldDB" id="A0A0G1TRU2"/>
<dbReference type="GO" id="GO:0046872">
    <property type="term" value="F:metal ion binding"/>
    <property type="evidence" value="ECO:0007669"/>
    <property type="project" value="InterPro"/>
</dbReference>
<evidence type="ECO:0000259" key="6">
    <source>
        <dbReference type="PROSITE" id="PS50853"/>
    </source>
</evidence>
<feature type="region of interest" description="Disordered" evidence="4">
    <location>
        <begin position="374"/>
        <end position="428"/>
    </location>
</feature>
<dbReference type="InterPro" id="IPR013783">
    <property type="entry name" value="Ig-like_fold"/>
</dbReference>
<keyword evidence="5" id="KW-0472">Membrane</keyword>